<proteinExistence type="predicted"/>
<evidence type="ECO:0000313" key="1">
    <source>
        <dbReference type="EMBL" id="KAI3424171.1"/>
    </source>
</evidence>
<comment type="caution">
    <text evidence="1">The sequence shown here is derived from an EMBL/GenBank/DDBJ whole genome shotgun (WGS) entry which is preliminary data.</text>
</comment>
<protein>
    <submittedName>
        <fullName evidence="1">Uncharacterized protein</fullName>
    </submittedName>
</protein>
<sequence>MELWPAGLQDPTVYFSLGEGRLAYLIQQAAAQGPAAWRSHSVAAAAPCELRQRRRLPPLSVNVPLAAGYGIRLGEQAMFIGTAMANISCGSSWRRGASATPPLDRSTTEVAPPAVISASATPAVARSSSQWSTGMLCFGTPPRGLDQPAKRLRSTAVAQAASRPGSAAQAQQQSGHLIAASALGANSRKPAAVVAVQLSSVAAGSAAATPPPPPPSALSVLVSTPLSALFSMVRDLISPAPTTARLTAGH</sequence>
<gene>
    <name evidence="1" type="ORF">D9Q98_009530</name>
</gene>
<accession>A0A9D4TFE8</accession>
<organism evidence="1 2">
    <name type="scientific">Chlorella vulgaris</name>
    <name type="common">Green alga</name>
    <dbReference type="NCBI Taxonomy" id="3077"/>
    <lineage>
        <taxon>Eukaryota</taxon>
        <taxon>Viridiplantae</taxon>
        <taxon>Chlorophyta</taxon>
        <taxon>core chlorophytes</taxon>
        <taxon>Trebouxiophyceae</taxon>
        <taxon>Chlorellales</taxon>
        <taxon>Chlorellaceae</taxon>
        <taxon>Chlorella clade</taxon>
        <taxon>Chlorella</taxon>
    </lineage>
</organism>
<dbReference type="AlphaFoldDB" id="A0A9D4TFE8"/>
<dbReference type="Proteomes" id="UP001055712">
    <property type="component" value="Unassembled WGS sequence"/>
</dbReference>
<name>A0A9D4TFE8_CHLVU</name>
<evidence type="ECO:0000313" key="2">
    <source>
        <dbReference type="Proteomes" id="UP001055712"/>
    </source>
</evidence>
<reference evidence="1" key="2">
    <citation type="submission" date="2020-11" db="EMBL/GenBank/DDBJ databases">
        <authorList>
            <person name="Cecchin M."/>
            <person name="Marcolungo L."/>
            <person name="Rossato M."/>
            <person name="Girolomoni L."/>
            <person name="Cosentino E."/>
            <person name="Cuine S."/>
            <person name="Li-Beisson Y."/>
            <person name="Delledonne M."/>
            <person name="Ballottari M."/>
        </authorList>
    </citation>
    <scope>NUCLEOTIDE SEQUENCE</scope>
    <source>
        <strain evidence="1">211/11P</strain>
        <tissue evidence="1">Whole cell</tissue>
    </source>
</reference>
<keyword evidence="2" id="KW-1185">Reference proteome</keyword>
<dbReference type="EMBL" id="SIDB01000013">
    <property type="protein sequence ID" value="KAI3424171.1"/>
    <property type="molecule type" value="Genomic_DNA"/>
</dbReference>
<reference evidence="1" key="1">
    <citation type="journal article" date="2019" name="Plant J.">
        <title>Chlorella vulgaris genome assembly and annotation reveals the molecular basis for metabolic acclimation to high light conditions.</title>
        <authorList>
            <person name="Cecchin M."/>
            <person name="Marcolungo L."/>
            <person name="Rossato M."/>
            <person name="Girolomoni L."/>
            <person name="Cosentino E."/>
            <person name="Cuine S."/>
            <person name="Li-Beisson Y."/>
            <person name="Delledonne M."/>
            <person name="Ballottari M."/>
        </authorList>
    </citation>
    <scope>NUCLEOTIDE SEQUENCE</scope>
    <source>
        <strain evidence="1">211/11P</strain>
    </source>
</reference>